<protein>
    <submittedName>
        <fullName evidence="2">Uncharacterized protein</fullName>
    </submittedName>
</protein>
<name>W6ZYH2_9APIC</name>
<evidence type="ECO:0000313" key="2">
    <source>
        <dbReference type="EMBL" id="EUD64350.1"/>
    </source>
</evidence>
<dbReference type="GeneID" id="20040543"/>
<evidence type="ECO:0000313" key="3">
    <source>
        <dbReference type="Proteomes" id="UP000030640"/>
    </source>
</evidence>
<dbReference type="EMBL" id="KI965509">
    <property type="protein sequence ID" value="EUD64350.1"/>
    <property type="molecule type" value="Genomic_DNA"/>
</dbReference>
<proteinExistence type="predicted"/>
<dbReference type="VEuPathDB" id="PlasmoDB:C922_05269"/>
<sequence length="84" mass="9452">MQKNRPQIIKGKGKPPQEKKVYLIPKPKTNLNPRTEGSLQMTVSQQNNKEQSPEENPRNTSIGNELTKSLNQEGPLRSSKPTSQ</sequence>
<feature type="compositionally biased region" description="Polar residues" evidence="1">
    <location>
        <begin position="29"/>
        <end position="50"/>
    </location>
</feature>
<evidence type="ECO:0000256" key="1">
    <source>
        <dbReference type="SAM" id="MobiDB-lite"/>
    </source>
</evidence>
<accession>W6ZYH2</accession>
<feature type="compositionally biased region" description="Polar residues" evidence="1">
    <location>
        <begin position="58"/>
        <end position="72"/>
    </location>
</feature>
<reference evidence="2 3" key="1">
    <citation type="submission" date="2013-02" db="EMBL/GenBank/DDBJ databases">
        <title>The Genome Sequence of Plasmodium inui San Antonio 1.</title>
        <authorList>
            <consortium name="The Broad Institute Genome Sequencing Platform"/>
            <consortium name="The Broad Institute Genome Sequencing Center for Infectious Disease"/>
            <person name="Neafsey D."/>
            <person name="Cheeseman I."/>
            <person name="Volkman S."/>
            <person name="Adams J."/>
            <person name="Walker B."/>
            <person name="Young S.K."/>
            <person name="Zeng Q."/>
            <person name="Gargeya S."/>
            <person name="Fitzgerald M."/>
            <person name="Haas B."/>
            <person name="Abouelleil A."/>
            <person name="Alvarado L."/>
            <person name="Arachchi H.M."/>
            <person name="Berlin A.M."/>
            <person name="Chapman S.B."/>
            <person name="Dewar J."/>
            <person name="Goldberg J."/>
            <person name="Griggs A."/>
            <person name="Gujja S."/>
            <person name="Hansen M."/>
            <person name="Howarth C."/>
            <person name="Imamovic A."/>
            <person name="Larimer J."/>
            <person name="McCowan C."/>
            <person name="Murphy C."/>
            <person name="Neiman D."/>
            <person name="Pearson M."/>
            <person name="Priest M."/>
            <person name="Roberts A."/>
            <person name="Saif S."/>
            <person name="Shea T."/>
            <person name="Sisk P."/>
            <person name="Sykes S."/>
            <person name="Wortman J."/>
            <person name="Nusbaum C."/>
            <person name="Birren B."/>
        </authorList>
    </citation>
    <scope>NUCLEOTIDE SEQUENCE [LARGE SCALE GENOMIC DNA]</scope>
    <source>
        <strain evidence="2 3">San Antonio 1</strain>
    </source>
</reference>
<feature type="region of interest" description="Disordered" evidence="1">
    <location>
        <begin position="1"/>
        <end position="84"/>
    </location>
</feature>
<dbReference type="Proteomes" id="UP000030640">
    <property type="component" value="Unassembled WGS sequence"/>
</dbReference>
<gene>
    <name evidence="2" type="ORF">C922_05269</name>
</gene>
<dbReference type="AlphaFoldDB" id="W6ZYH2"/>
<dbReference type="RefSeq" id="XP_008819063.1">
    <property type="nucleotide sequence ID" value="XM_008820841.1"/>
</dbReference>
<keyword evidence="3" id="KW-1185">Reference proteome</keyword>
<organism evidence="2 3">
    <name type="scientific">Plasmodium inui San Antonio 1</name>
    <dbReference type="NCBI Taxonomy" id="1237626"/>
    <lineage>
        <taxon>Eukaryota</taxon>
        <taxon>Sar</taxon>
        <taxon>Alveolata</taxon>
        <taxon>Apicomplexa</taxon>
        <taxon>Aconoidasida</taxon>
        <taxon>Haemosporida</taxon>
        <taxon>Plasmodiidae</taxon>
        <taxon>Plasmodium</taxon>
        <taxon>Plasmodium (Plasmodium)</taxon>
    </lineage>
</organism>